<reference evidence="2" key="1">
    <citation type="submission" date="2016-07" db="EMBL/GenBank/DDBJ databases">
        <authorList>
            <person name="Bretaudeau A."/>
        </authorList>
    </citation>
    <scope>NUCLEOTIDE SEQUENCE</scope>
    <source>
        <strain evidence="2">Rice</strain>
        <tissue evidence="2">Whole body</tissue>
    </source>
</reference>
<proteinExistence type="predicted"/>
<dbReference type="EMBL" id="ODYU01004970">
    <property type="protein sequence ID" value="SOQ45378.1"/>
    <property type="molecule type" value="Genomic_DNA"/>
</dbReference>
<dbReference type="AlphaFoldDB" id="A0A2H1VX45"/>
<feature type="region of interest" description="Disordered" evidence="1">
    <location>
        <begin position="185"/>
        <end position="204"/>
    </location>
</feature>
<evidence type="ECO:0000256" key="1">
    <source>
        <dbReference type="SAM" id="MobiDB-lite"/>
    </source>
</evidence>
<evidence type="ECO:0000313" key="2">
    <source>
        <dbReference type="EMBL" id="SOQ45378.1"/>
    </source>
</evidence>
<accession>A0A2H1VX45</accession>
<sequence>MRLRAGEGRGARCQQKYDTGSCYTVLQSTGDPDGREPLHSGGGRLVRRLYIRGAARQEDPVPSAESCTTAGVDHRASRHAVLRGHAARVRGRARPHAAARAAPARARRALHAVCAGHARGRASTRTDAGIRPDEAYIGSGRAGPPVPGGRPAPLPLVHVQVLLQRAPGRAPLLARPGARRAARLPRRMGTQAHLRAPGQRGDTQVHSRTAANVEGPALHQPAVRGVQELRKCCLHGRRCLR</sequence>
<organism evidence="2">
    <name type="scientific">Spodoptera frugiperda</name>
    <name type="common">Fall armyworm</name>
    <dbReference type="NCBI Taxonomy" id="7108"/>
    <lineage>
        <taxon>Eukaryota</taxon>
        <taxon>Metazoa</taxon>
        <taxon>Ecdysozoa</taxon>
        <taxon>Arthropoda</taxon>
        <taxon>Hexapoda</taxon>
        <taxon>Insecta</taxon>
        <taxon>Pterygota</taxon>
        <taxon>Neoptera</taxon>
        <taxon>Endopterygota</taxon>
        <taxon>Lepidoptera</taxon>
        <taxon>Glossata</taxon>
        <taxon>Ditrysia</taxon>
        <taxon>Noctuoidea</taxon>
        <taxon>Noctuidae</taxon>
        <taxon>Amphipyrinae</taxon>
        <taxon>Spodoptera</taxon>
    </lineage>
</organism>
<gene>
    <name evidence="2" type="ORF">SFRICE_018564</name>
</gene>
<protein>
    <submittedName>
        <fullName evidence="2">SFRICE_018564</fullName>
    </submittedName>
</protein>
<name>A0A2H1VX45_SPOFR</name>